<dbReference type="AlphaFoldDB" id="A0A377Q5S1"/>
<dbReference type="RefSeq" id="WP_115226486.1">
    <property type="nucleotide sequence ID" value="NZ_CAWOLO010000009.1"/>
</dbReference>
<feature type="transmembrane region" description="Helical" evidence="1">
    <location>
        <begin position="38"/>
        <end position="60"/>
    </location>
</feature>
<reference evidence="3 5" key="1">
    <citation type="submission" date="2018-06" db="EMBL/GenBank/DDBJ databases">
        <authorList>
            <consortium name="Pathogen Informatics"/>
            <person name="Doyle S."/>
        </authorList>
    </citation>
    <scope>NUCLEOTIDE SEQUENCE [LARGE SCALE GENOMIC DNA]</scope>
    <source>
        <strain evidence="3 5">NCTC11159</strain>
    </source>
</reference>
<feature type="signal peptide" evidence="2">
    <location>
        <begin position="1"/>
        <end position="22"/>
    </location>
</feature>
<evidence type="ECO:0000313" key="4">
    <source>
        <dbReference type="EMBL" id="TCU84642.1"/>
    </source>
</evidence>
<keyword evidence="1" id="KW-1133">Transmembrane helix</keyword>
<dbReference type="EMBL" id="SMBT01000009">
    <property type="protein sequence ID" value="TCU84642.1"/>
    <property type="molecule type" value="Genomic_DNA"/>
</dbReference>
<evidence type="ECO:0000256" key="2">
    <source>
        <dbReference type="SAM" id="SignalP"/>
    </source>
</evidence>
<evidence type="ECO:0000313" key="3">
    <source>
        <dbReference type="EMBL" id="STQ90108.1"/>
    </source>
</evidence>
<proteinExistence type="predicted"/>
<dbReference type="Proteomes" id="UP000255108">
    <property type="component" value="Unassembled WGS sequence"/>
</dbReference>
<organism evidence="3 5">
    <name type="scientific">Iodobacter fluviatilis</name>
    <dbReference type="NCBI Taxonomy" id="537"/>
    <lineage>
        <taxon>Bacteria</taxon>
        <taxon>Pseudomonadati</taxon>
        <taxon>Pseudomonadota</taxon>
        <taxon>Betaproteobacteria</taxon>
        <taxon>Neisseriales</taxon>
        <taxon>Chitinibacteraceae</taxon>
        <taxon>Iodobacter</taxon>
    </lineage>
</organism>
<reference evidence="4 6" key="2">
    <citation type="submission" date="2019-03" db="EMBL/GenBank/DDBJ databases">
        <title>Genomic Encyclopedia of Type Strains, Phase IV (KMG-IV): sequencing the most valuable type-strain genomes for metagenomic binning, comparative biology and taxonomic classification.</title>
        <authorList>
            <person name="Goeker M."/>
        </authorList>
    </citation>
    <scope>NUCLEOTIDE SEQUENCE [LARGE SCALE GENOMIC DNA]</scope>
    <source>
        <strain evidence="4 6">DSM 3764</strain>
    </source>
</reference>
<keyword evidence="1" id="KW-0472">Membrane</keyword>
<feature type="transmembrane region" description="Helical" evidence="1">
    <location>
        <begin position="72"/>
        <end position="94"/>
    </location>
</feature>
<evidence type="ECO:0000313" key="5">
    <source>
        <dbReference type="Proteomes" id="UP000255108"/>
    </source>
</evidence>
<keyword evidence="6" id="KW-1185">Reference proteome</keyword>
<dbReference type="Pfam" id="PF04956">
    <property type="entry name" value="TrbC"/>
    <property type="match status" value="1"/>
</dbReference>
<keyword evidence="2" id="KW-0732">Signal</keyword>
<dbReference type="InterPro" id="IPR007039">
    <property type="entry name" value="TrbC/VirB2"/>
</dbReference>
<dbReference type="Proteomes" id="UP000295794">
    <property type="component" value="Unassembled WGS sequence"/>
</dbReference>
<feature type="chain" id="PRO_5017052566" evidence="2">
    <location>
        <begin position="23"/>
        <end position="118"/>
    </location>
</feature>
<accession>A0A377Q5S1</accession>
<name>A0A377Q5S1_9NEIS</name>
<evidence type="ECO:0000313" key="6">
    <source>
        <dbReference type="Proteomes" id="UP000295794"/>
    </source>
</evidence>
<evidence type="ECO:0000256" key="1">
    <source>
        <dbReference type="SAM" id="Phobius"/>
    </source>
</evidence>
<sequence length="118" mass="12109">MKKQSIALMWSALFLIHSNADAADTFTGLCKVMTDTSPKIIGLVAFIMIVVFGLGLALASKMDGFIGRAIQIVLGVGIAASAAPFVTSILGISIPCGGSGSGIVVNAIEYLNTFMAIA</sequence>
<protein>
    <submittedName>
        <fullName evidence="3">Type IV secretory pathway, VirB2 components (Pilins)</fullName>
    </submittedName>
</protein>
<gene>
    <name evidence="4" type="ORF">EV682_109167</name>
    <name evidence="3" type="ORF">NCTC11159_01166</name>
</gene>
<dbReference type="EMBL" id="UGHR01000001">
    <property type="protein sequence ID" value="STQ90108.1"/>
    <property type="molecule type" value="Genomic_DNA"/>
</dbReference>
<keyword evidence="1" id="KW-0812">Transmembrane</keyword>